<dbReference type="GO" id="GO:0005737">
    <property type="term" value="C:cytoplasm"/>
    <property type="evidence" value="ECO:0007669"/>
    <property type="project" value="TreeGrafter"/>
</dbReference>
<sequence>METYEKKQGYWVDLKQSFRRCKRGFSIVLSLLAVFLITVQISNFFRKTPTKFDSKMLDQCMEYINKEMDRILLLETRTKQNKEFRNLKTDLPLKPVRMSLTTAVFVYTHTSTPVVLKRIIWNKKNGLNEDETCTIFKGKSKYLVNALMSTRTTRLINSPEDSDTKEKQTLIWIFFEFMDIKINDDHVGGDERVIRKILRDALKGLKYMHDHNYAHLDIKIANIMGSTNSKGEIIYKLIDFGYTQHFSEKMAVIPKKNYGTYPFKAPEVIKKSIHGTKSDIWALGATAWYLSLSNILFYDEDGNKDDSAYAEFINYGRKKYKGNNKHRFTFRKETSPELRHFITTTMDLDWKARPTVDQLLRHPFIQGKKLTNTLTDSYSVYESTDSGYSSDTQ</sequence>
<dbReference type="AlphaFoldDB" id="A0A1W0E4G2"/>
<dbReference type="PROSITE" id="PS50011">
    <property type="entry name" value="PROTEIN_KINASE_DOM"/>
    <property type="match status" value="1"/>
</dbReference>
<dbReference type="InterPro" id="IPR000719">
    <property type="entry name" value="Prot_kinase_dom"/>
</dbReference>
<dbReference type="Pfam" id="PF00069">
    <property type="entry name" value="Pkinase"/>
    <property type="match status" value="1"/>
</dbReference>
<dbReference type="GO" id="GO:0004674">
    <property type="term" value="F:protein serine/threonine kinase activity"/>
    <property type="evidence" value="ECO:0007669"/>
    <property type="project" value="TreeGrafter"/>
</dbReference>
<dbReference type="STRING" id="646526.A0A1W0E4G2"/>
<evidence type="ECO:0000313" key="3">
    <source>
        <dbReference type="EMBL" id="OQS54123.1"/>
    </source>
</evidence>
<gene>
    <name evidence="3" type="primary">svkA</name>
    <name evidence="3" type="ORF">EHP00_1134</name>
</gene>
<feature type="domain" description="Protein kinase" evidence="2">
    <location>
        <begin position="90"/>
        <end position="365"/>
    </location>
</feature>
<name>A0A1W0E4G2_9MICR</name>
<evidence type="ECO:0000313" key="4">
    <source>
        <dbReference type="Proteomes" id="UP000192758"/>
    </source>
</evidence>
<dbReference type="Proteomes" id="UP000192758">
    <property type="component" value="Unassembled WGS sequence"/>
</dbReference>
<organism evidence="3 4">
    <name type="scientific">Ecytonucleospora hepatopenaei</name>
    <dbReference type="NCBI Taxonomy" id="646526"/>
    <lineage>
        <taxon>Eukaryota</taxon>
        <taxon>Fungi</taxon>
        <taxon>Fungi incertae sedis</taxon>
        <taxon>Microsporidia</taxon>
        <taxon>Enterocytozoonidae</taxon>
        <taxon>Ecytonucleospora</taxon>
    </lineage>
</organism>
<reference evidence="3 4" key="1">
    <citation type="journal article" date="2017" name="Environ. Microbiol.">
        <title>Decay of the glycolytic pathway and adaptation to intranuclear parasitism within Enterocytozoonidae microsporidia.</title>
        <authorList>
            <person name="Wiredu Boakye D."/>
            <person name="Jaroenlak P."/>
            <person name="Prachumwat A."/>
            <person name="Williams T.A."/>
            <person name="Bateman K.S."/>
            <person name="Itsathitphaisarn O."/>
            <person name="Sritunyalucksana K."/>
            <person name="Paszkiewicz K.H."/>
            <person name="Moore K.A."/>
            <person name="Stentiford G.D."/>
            <person name="Williams B.A."/>
        </authorList>
    </citation>
    <scope>NUCLEOTIDE SEQUENCE [LARGE SCALE GENOMIC DNA]</scope>
    <source>
        <strain evidence="3 4">TH1</strain>
    </source>
</reference>
<dbReference type="InterPro" id="IPR011009">
    <property type="entry name" value="Kinase-like_dom_sf"/>
</dbReference>
<proteinExistence type="predicted"/>
<dbReference type="OrthoDB" id="266718at2759"/>
<accession>A0A1W0E4G2</accession>
<dbReference type="VEuPathDB" id="MicrosporidiaDB:EHP00_1134"/>
<dbReference type="PANTHER" id="PTHR24361">
    <property type="entry name" value="MITOGEN-ACTIVATED KINASE KINASE KINASE"/>
    <property type="match status" value="1"/>
</dbReference>
<dbReference type="EMBL" id="MNPJ01000022">
    <property type="protein sequence ID" value="OQS54123.1"/>
    <property type="molecule type" value="Genomic_DNA"/>
</dbReference>
<dbReference type="SUPFAM" id="SSF56112">
    <property type="entry name" value="Protein kinase-like (PK-like)"/>
    <property type="match status" value="1"/>
</dbReference>
<dbReference type="SMART" id="SM00220">
    <property type="entry name" value="S_TKc"/>
    <property type="match status" value="1"/>
</dbReference>
<evidence type="ECO:0000256" key="1">
    <source>
        <dbReference type="SAM" id="Phobius"/>
    </source>
</evidence>
<dbReference type="Gene3D" id="1.10.510.10">
    <property type="entry name" value="Transferase(Phosphotransferase) domain 1"/>
    <property type="match status" value="1"/>
</dbReference>
<feature type="transmembrane region" description="Helical" evidence="1">
    <location>
        <begin position="24"/>
        <end position="45"/>
    </location>
</feature>
<dbReference type="InterPro" id="IPR053235">
    <property type="entry name" value="Ser_Thr_kinase"/>
</dbReference>
<comment type="caution">
    <text evidence="3">The sequence shown here is derived from an EMBL/GenBank/DDBJ whole genome shotgun (WGS) entry which is preliminary data.</text>
</comment>
<keyword evidence="1" id="KW-0472">Membrane</keyword>
<keyword evidence="1" id="KW-0812">Transmembrane</keyword>
<dbReference type="GO" id="GO:0005524">
    <property type="term" value="F:ATP binding"/>
    <property type="evidence" value="ECO:0007669"/>
    <property type="project" value="InterPro"/>
</dbReference>
<keyword evidence="4" id="KW-1185">Reference proteome</keyword>
<protein>
    <submittedName>
        <fullName evidence="3">SvkA</fullName>
    </submittedName>
</protein>
<keyword evidence="1" id="KW-1133">Transmembrane helix</keyword>
<evidence type="ECO:0000259" key="2">
    <source>
        <dbReference type="PROSITE" id="PS50011"/>
    </source>
</evidence>